<dbReference type="EMBL" id="BARS01021952">
    <property type="protein sequence ID" value="GAG09508.1"/>
    <property type="molecule type" value="Genomic_DNA"/>
</dbReference>
<feature type="domain" description="4Fe-4S ferredoxin-type" evidence="1">
    <location>
        <begin position="29"/>
        <end position="62"/>
    </location>
</feature>
<dbReference type="Pfam" id="PF00037">
    <property type="entry name" value="Fer4"/>
    <property type="match status" value="1"/>
</dbReference>
<proteinExistence type="predicted"/>
<dbReference type="PROSITE" id="PS00198">
    <property type="entry name" value="4FE4S_FER_1"/>
    <property type="match status" value="1"/>
</dbReference>
<dbReference type="CDD" id="cd16373">
    <property type="entry name" value="DMSOR_beta_like"/>
    <property type="match status" value="1"/>
</dbReference>
<organism evidence="2">
    <name type="scientific">marine sediment metagenome</name>
    <dbReference type="NCBI Taxonomy" id="412755"/>
    <lineage>
        <taxon>unclassified sequences</taxon>
        <taxon>metagenomes</taxon>
        <taxon>ecological metagenomes</taxon>
    </lineage>
</organism>
<accession>X0VAM8</accession>
<name>X0VAM8_9ZZZZ</name>
<protein>
    <recommendedName>
        <fullName evidence="1">4Fe-4S ferredoxin-type domain-containing protein</fullName>
    </recommendedName>
</protein>
<dbReference type="Gene3D" id="3.30.70.20">
    <property type="match status" value="2"/>
</dbReference>
<dbReference type="InterPro" id="IPR017896">
    <property type="entry name" value="4Fe4S_Fe-S-bd"/>
</dbReference>
<comment type="caution">
    <text evidence="2">The sequence shown here is derived from an EMBL/GenBank/DDBJ whole genome shotgun (WGS) entry which is preliminary data.</text>
</comment>
<evidence type="ECO:0000259" key="1">
    <source>
        <dbReference type="PROSITE" id="PS51379"/>
    </source>
</evidence>
<reference evidence="2" key="1">
    <citation type="journal article" date="2014" name="Front. Microbiol.">
        <title>High frequency of phylogenetically diverse reductive dehalogenase-homologous genes in deep subseafloor sedimentary metagenomes.</title>
        <authorList>
            <person name="Kawai M."/>
            <person name="Futagami T."/>
            <person name="Toyoda A."/>
            <person name="Takaki Y."/>
            <person name="Nishi S."/>
            <person name="Hori S."/>
            <person name="Arai W."/>
            <person name="Tsubouchi T."/>
            <person name="Morono Y."/>
            <person name="Uchiyama I."/>
            <person name="Ito T."/>
            <person name="Fujiyama A."/>
            <person name="Inagaki F."/>
            <person name="Takami H."/>
        </authorList>
    </citation>
    <scope>NUCLEOTIDE SEQUENCE</scope>
    <source>
        <strain evidence="2">Expedition CK06-06</strain>
    </source>
</reference>
<feature type="non-terminal residue" evidence="2">
    <location>
        <position position="1"/>
    </location>
</feature>
<dbReference type="SUPFAM" id="SSF54862">
    <property type="entry name" value="4Fe-4S ferredoxins"/>
    <property type="match status" value="1"/>
</dbReference>
<dbReference type="AlphaFoldDB" id="X0VAM8"/>
<evidence type="ECO:0000313" key="2">
    <source>
        <dbReference type="EMBL" id="GAG09508.1"/>
    </source>
</evidence>
<gene>
    <name evidence="2" type="ORF">S01H1_35159</name>
</gene>
<dbReference type="PROSITE" id="PS51379">
    <property type="entry name" value="4FE4S_FER_2"/>
    <property type="match status" value="2"/>
</dbReference>
<feature type="domain" description="4Fe-4S ferredoxin-type" evidence="1">
    <location>
        <begin position="120"/>
        <end position="150"/>
    </location>
</feature>
<sequence length="174" mass="19172">RCEQCVRICQSNGACLRPDGIRSNLLELWAPVADMRKGYCEYSCNLCGQVCPTEAILPLTVEQKQKASMGLAYFNKDLCIPYARYEDCIVCEEHCPTPDKAIKIEQKETTLPDGTVKLVKYPYVIRELCIGCGICEYKCPLPGEAGIVTTGEQALRPAGPGEIDVPEESVSLYG</sequence>
<dbReference type="InterPro" id="IPR017900">
    <property type="entry name" value="4Fe4S_Fe_S_CS"/>
</dbReference>